<evidence type="ECO:0000256" key="5">
    <source>
        <dbReference type="ARBA" id="ARBA00023136"/>
    </source>
</evidence>
<dbReference type="Pfam" id="PF07798">
    <property type="entry name" value="CCDC90-like"/>
    <property type="match status" value="1"/>
</dbReference>
<dbReference type="InterPro" id="IPR024461">
    <property type="entry name" value="CCDC90-like"/>
</dbReference>
<evidence type="ECO:0000313" key="6">
    <source>
        <dbReference type="EMBL" id="MFC4161995.1"/>
    </source>
</evidence>
<comment type="subcellular location">
    <subcellularLocation>
        <location evidence="1">Membrane</location>
    </subcellularLocation>
</comment>
<gene>
    <name evidence="6" type="ORF">ACFOW7_21905</name>
</gene>
<keyword evidence="4" id="KW-0175">Coiled coil</keyword>
<evidence type="ECO:0000256" key="2">
    <source>
        <dbReference type="ARBA" id="ARBA00022692"/>
    </source>
</evidence>
<evidence type="ECO:0000256" key="4">
    <source>
        <dbReference type="ARBA" id="ARBA00023054"/>
    </source>
</evidence>
<keyword evidence="3" id="KW-1133">Transmembrane helix</keyword>
<keyword evidence="2" id="KW-0812">Transmembrane</keyword>
<dbReference type="EMBL" id="JBHSBU010000004">
    <property type="protein sequence ID" value="MFC4161995.1"/>
    <property type="molecule type" value="Genomic_DNA"/>
</dbReference>
<dbReference type="Proteomes" id="UP001595791">
    <property type="component" value="Unassembled WGS sequence"/>
</dbReference>
<comment type="caution">
    <text evidence="6">The sequence shown here is derived from an EMBL/GenBank/DDBJ whole genome shotgun (WGS) entry which is preliminary data.</text>
</comment>
<reference evidence="7" key="1">
    <citation type="journal article" date="2019" name="Int. J. Syst. Evol. Microbiol.">
        <title>The Global Catalogue of Microorganisms (GCM) 10K type strain sequencing project: providing services to taxonomists for standard genome sequencing and annotation.</title>
        <authorList>
            <consortium name="The Broad Institute Genomics Platform"/>
            <consortium name="The Broad Institute Genome Sequencing Center for Infectious Disease"/>
            <person name="Wu L."/>
            <person name="Ma J."/>
        </authorList>
    </citation>
    <scope>NUCLEOTIDE SEQUENCE [LARGE SCALE GENOMIC DNA]</scope>
    <source>
        <strain evidence="7">LMG 29894</strain>
    </source>
</reference>
<evidence type="ECO:0000313" key="7">
    <source>
        <dbReference type="Proteomes" id="UP001595791"/>
    </source>
</evidence>
<dbReference type="RefSeq" id="WP_378168739.1">
    <property type="nucleotide sequence ID" value="NZ_JBHSBU010000004.1"/>
</dbReference>
<evidence type="ECO:0000256" key="3">
    <source>
        <dbReference type="ARBA" id="ARBA00022989"/>
    </source>
</evidence>
<keyword evidence="7" id="KW-1185">Reference proteome</keyword>
<accession>A0ABV8MYX7</accession>
<evidence type="ECO:0000256" key="1">
    <source>
        <dbReference type="ARBA" id="ARBA00004370"/>
    </source>
</evidence>
<protein>
    <submittedName>
        <fullName evidence="6">Coiled-coil domain-containing protein</fullName>
    </submittedName>
</protein>
<organism evidence="6 7">
    <name type="scientific">Chitinimonas lacunae</name>
    <dbReference type="NCBI Taxonomy" id="1963018"/>
    <lineage>
        <taxon>Bacteria</taxon>
        <taxon>Pseudomonadati</taxon>
        <taxon>Pseudomonadota</taxon>
        <taxon>Betaproteobacteria</taxon>
        <taxon>Neisseriales</taxon>
        <taxon>Chitinibacteraceae</taxon>
        <taxon>Chitinimonas</taxon>
    </lineage>
</organism>
<dbReference type="PANTHER" id="PTHR14360">
    <property type="entry name" value="PROTEIN FMP32, MITOCHONDRIAL"/>
    <property type="match status" value="1"/>
</dbReference>
<keyword evidence="5" id="KW-0472">Membrane</keyword>
<sequence>MAALAFDTLKIVQRLEEAGVPAAQARAQVAALVEVINAENEHIAETYSSKTDIAQRLTNIEADLVKIDAKLEKTAAETKAELVKWVVSVGVLQMALITALVLKLAN</sequence>
<proteinExistence type="predicted"/>
<dbReference type="Gene3D" id="1.20.5.340">
    <property type="match status" value="1"/>
</dbReference>
<name>A0ABV8MYX7_9NEIS</name>
<dbReference type="PANTHER" id="PTHR14360:SF1">
    <property type="entry name" value="PROTEIN FMP32, MITOCHONDRIAL"/>
    <property type="match status" value="1"/>
</dbReference>